<evidence type="ECO:0000256" key="10">
    <source>
        <dbReference type="PROSITE-ProRule" id="PRU00409"/>
    </source>
</evidence>
<organism evidence="12 13">
    <name type="scientific">Marixanthomonas ophiurae</name>
    <dbReference type="NCBI Taxonomy" id="387659"/>
    <lineage>
        <taxon>Bacteria</taxon>
        <taxon>Pseudomonadati</taxon>
        <taxon>Bacteroidota</taxon>
        <taxon>Flavobacteriia</taxon>
        <taxon>Flavobacteriales</taxon>
        <taxon>Flavobacteriaceae</taxon>
        <taxon>Marixanthomonas</taxon>
    </lineage>
</organism>
<dbReference type="EMBL" id="QVID01000001">
    <property type="protein sequence ID" value="RFN59320.1"/>
    <property type="molecule type" value="Genomic_DNA"/>
</dbReference>
<evidence type="ECO:0000256" key="2">
    <source>
        <dbReference type="ARBA" id="ARBA00001946"/>
    </source>
</evidence>
<dbReference type="Gene3D" id="3.30.1490.20">
    <property type="entry name" value="ATP-grasp fold, A domain"/>
    <property type="match status" value="1"/>
</dbReference>
<dbReference type="GO" id="GO:0006412">
    <property type="term" value="P:translation"/>
    <property type="evidence" value="ECO:0007669"/>
    <property type="project" value="UniProtKB-KW"/>
</dbReference>
<keyword evidence="9" id="KW-0464">Manganese</keyword>
<accession>A0A3E1QB05</accession>
<evidence type="ECO:0000259" key="11">
    <source>
        <dbReference type="PROSITE" id="PS50975"/>
    </source>
</evidence>
<dbReference type="RefSeq" id="WP_117158318.1">
    <property type="nucleotide sequence ID" value="NZ_QVID01000001.1"/>
</dbReference>
<dbReference type="InterPro" id="IPR041107">
    <property type="entry name" value="Rimk_N"/>
</dbReference>
<dbReference type="GO" id="GO:0046872">
    <property type="term" value="F:metal ion binding"/>
    <property type="evidence" value="ECO:0007669"/>
    <property type="project" value="UniProtKB-KW"/>
</dbReference>
<dbReference type="InterPro" id="IPR013815">
    <property type="entry name" value="ATP_grasp_subdomain_1"/>
</dbReference>
<dbReference type="GO" id="GO:0018169">
    <property type="term" value="F:ribosomal S6-glutamic acid ligase activity"/>
    <property type="evidence" value="ECO:0007669"/>
    <property type="project" value="TreeGrafter"/>
</dbReference>
<evidence type="ECO:0000256" key="1">
    <source>
        <dbReference type="ARBA" id="ARBA00001936"/>
    </source>
</evidence>
<name>A0A3E1QB05_9FLAO</name>
<evidence type="ECO:0000313" key="13">
    <source>
        <dbReference type="Proteomes" id="UP000261082"/>
    </source>
</evidence>
<proteinExistence type="predicted"/>
<dbReference type="NCBIfam" id="TIGR00768">
    <property type="entry name" value="rimK_fam"/>
    <property type="match status" value="1"/>
</dbReference>
<keyword evidence="5 10" id="KW-0547">Nucleotide-binding</keyword>
<keyword evidence="4" id="KW-0479">Metal-binding</keyword>
<dbReference type="GO" id="GO:0009432">
    <property type="term" value="P:SOS response"/>
    <property type="evidence" value="ECO:0007669"/>
    <property type="project" value="TreeGrafter"/>
</dbReference>
<dbReference type="InterPro" id="IPR011761">
    <property type="entry name" value="ATP-grasp"/>
</dbReference>
<comment type="cofactor">
    <cofactor evidence="2">
        <name>Mg(2+)</name>
        <dbReference type="ChEBI" id="CHEBI:18420"/>
    </cofactor>
</comment>
<evidence type="ECO:0000256" key="8">
    <source>
        <dbReference type="ARBA" id="ARBA00022917"/>
    </source>
</evidence>
<comment type="cofactor">
    <cofactor evidence="1">
        <name>Mn(2+)</name>
        <dbReference type="ChEBI" id="CHEBI:29035"/>
    </cofactor>
</comment>
<dbReference type="PROSITE" id="PS50975">
    <property type="entry name" value="ATP_GRASP"/>
    <property type="match status" value="1"/>
</dbReference>
<dbReference type="Gene3D" id="3.40.50.20">
    <property type="match status" value="1"/>
</dbReference>
<evidence type="ECO:0000313" key="12">
    <source>
        <dbReference type="EMBL" id="RFN59320.1"/>
    </source>
</evidence>
<dbReference type="PANTHER" id="PTHR21621">
    <property type="entry name" value="RIBOSOMAL PROTEIN S6 MODIFICATION PROTEIN"/>
    <property type="match status" value="1"/>
</dbReference>
<dbReference type="SUPFAM" id="SSF56059">
    <property type="entry name" value="Glutathione synthetase ATP-binding domain-like"/>
    <property type="match status" value="1"/>
</dbReference>
<dbReference type="InterPro" id="IPR013651">
    <property type="entry name" value="ATP-grasp_RimK-type"/>
</dbReference>
<dbReference type="OrthoDB" id="3865600at2"/>
<evidence type="ECO:0000256" key="9">
    <source>
        <dbReference type="ARBA" id="ARBA00023211"/>
    </source>
</evidence>
<dbReference type="GO" id="GO:0005737">
    <property type="term" value="C:cytoplasm"/>
    <property type="evidence" value="ECO:0007669"/>
    <property type="project" value="TreeGrafter"/>
</dbReference>
<dbReference type="Pfam" id="PF08443">
    <property type="entry name" value="RimK"/>
    <property type="match status" value="1"/>
</dbReference>
<evidence type="ECO:0000256" key="4">
    <source>
        <dbReference type="ARBA" id="ARBA00022723"/>
    </source>
</evidence>
<dbReference type="Gene3D" id="3.30.470.20">
    <property type="entry name" value="ATP-grasp fold, B domain"/>
    <property type="match status" value="1"/>
</dbReference>
<keyword evidence="3 12" id="KW-0436">Ligase</keyword>
<dbReference type="GO" id="GO:0005524">
    <property type="term" value="F:ATP binding"/>
    <property type="evidence" value="ECO:0007669"/>
    <property type="project" value="UniProtKB-UniRule"/>
</dbReference>
<dbReference type="Pfam" id="PF18030">
    <property type="entry name" value="Rimk_N"/>
    <property type="match status" value="1"/>
</dbReference>
<evidence type="ECO:0000256" key="7">
    <source>
        <dbReference type="ARBA" id="ARBA00022842"/>
    </source>
</evidence>
<keyword evidence="7" id="KW-0460">Magnesium</keyword>
<dbReference type="AlphaFoldDB" id="A0A3E1QB05"/>
<feature type="domain" description="ATP-grasp" evidence="11">
    <location>
        <begin position="104"/>
        <end position="286"/>
    </location>
</feature>
<evidence type="ECO:0000256" key="6">
    <source>
        <dbReference type="ARBA" id="ARBA00022840"/>
    </source>
</evidence>
<dbReference type="Proteomes" id="UP000261082">
    <property type="component" value="Unassembled WGS sequence"/>
</dbReference>
<gene>
    <name evidence="12" type="ORF">DZ858_04435</name>
</gene>
<protein>
    <submittedName>
        <fullName evidence="12">RimK family alpha-L-glutamate ligase</fullName>
    </submittedName>
</protein>
<evidence type="ECO:0000256" key="3">
    <source>
        <dbReference type="ARBA" id="ARBA00022598"/>
    </source>
</evidence>
<reference evidence="12 13" key="1">
    <citation type="journal article" date="2007" name="Int. J. Syst. Evol. Microbiol.">
        <title>Marixanthomonas ophiurae gen. nov., sp. nov., a marine bacterium of the family Flavobacteriaceae isolated from a deep-sea brittle star.</title>
        <authorList>
            <person name="Romanenko L.A."/>
            <person name="Uchino M."/>
            <person name="Frolova G.M."/>
            <person name="Mikhailov V.V."/>
        </authorList>
    </citation>
    <scope>NUCLEOTIDE SEQUENCE [LARGE SCALE GENOMIC DNA]</scope>
    <source>
        <strain evidence="12 13">KMM 3046</strain>
    </source>
</reference>
<comment type="caution">
    <text evidence="12">The sequence shown here is derived from an EMBL/GenBank/DDBJ whole genome shotgun (WGS) entry which is preliminary data.</text>
</comment>
<sequence length="290" mass="32014">MNIAILSRGYHLYSTQSLLKAGEKRNHTMEVLDPTYCRLSIQKGKPILYYHEEQVDDLHAVIPRVGASNTYYGSSLVRHFEAMDVFSIVSAQAILDSRDKWTSFQILSKAGVAVPHTVFVNPYLTTEQVDTFEDNPIIIKLLEGTHGQGVILAKNGKQAMPIIETLQAANQKFVLQEFIKESKGADVRVIVVDGVVIAAMKRQCKEGDFRSNLHRGGSSQSLQLSSEEEAVALKAAKALKMGVCGVDILQSERGPLVLEVNSTPGLEGIEKTTQKNISKSIIGYIERSKR</sequence>
<evidence type="ECO:0000256" key="5">
    <source>
        <dbReference type="ARBA" id="ARBA00022741"/>
    </source>
</evidence>
<keyword evidence="8" id="KW-0648">Protein biosynthesis</keyword>
<keyword evidence="13" id="KW-1185">Reference proteome</keyword>
<dbReference type="PANTHER" id="PTHR21621:SF7">
    <property type="entry name" value="RIBOSOMAL PROTEIN BS6--L-GLUTAMATE LIGASE"/>
    <property type="match status" value="1"/>
</dbReference>
<keyword evidence="6 10" id="KW-0067">ATP-binding</keyword>
<dbReference type="InterPro" id="IPR004666">
    <property type="entry name" value="Rp_bS6_RimK/Lys_biosynth_LsyX"/>
</dbReference>